<dbReference type="Pfam" id="PF12729">
    <property type="entry name" value="4HB_MCP_1"/>
    <property type="match status" value="1"/>
</dbReference>
<dbReference type="PANTHER" id="PTHR32089:SF112">
    <property type="entry name" value="LYSOZYME-LIKE PROTEIN-RELATED"/>
    <property type="match status" value="1"/>
</dbReference>
<dbReference type="SMART" id="SM00283">
    <property type="entry name" value="MA"/>
    <property type="match status" value="1"/>
</dbReference>
<comment type="caution">
    <text evidence="8">The sequence shown here is derived from an EMBL/GenBank/DDBJ whole genome shotgun (WGS) entry which is preliminary data.</text>
</comment>
<dbReference type="Proteomes" id="UP000248395">
    <property type="component" value="Unassembled WGS sequence"/>
</dbReference>
<reference evidence="8 9" key="1">
    <citation type="submission" date="2018-05" db="EMBL/GenBank/DDBJ databases">
        <title>Genomic Encyclopedia of Type Strains, Phase IV (KMG-IV): sequencing the most valuable type-strain genomes for metagenomic binning, comparative biology and taxonomic classification.</title>
        <authorList>
            <person name="Goeker M."/>
        </authorList>
    </citation>
    <scope>NUCLEOTIDE SEQUENCE [LARGE SCALE GENOMIC DNA]</scope>
    <source>
        <strain evidence="8 9">DSM 25134</strain>
    </source>
</reference>
<dbReference type="InterPro" id="IPR024478">
    <property type="entry name" value="HlyB_4HB_MCP"/>
</dbReference>
<keyword evidence="5" id="KW-0812">Transmembrane</keyword>
<feature type="domain" description="HAMP" evidence="7">
    <location>
        <begin position="212"/>
        <end position="265"/>
    </location>
</feature>
<protein>
    <submittedName>
        <fullName evidence="8">Methyl-accepting chemotaxis protein</fullName>
    </submittedName>
</protein>
<keyword evidence="9" id="KW-1185">Reference proteome</keyword>
<dbReference type="Pfam" id="PF00015">
    <property type="entry name" value="MCPsignal"/>
    <property type="match status" value="1"/>
</dbReference>
<dbReference type="GO" id="GO:0004888">
    <property type="term" value="F:transmembrane signaling receptor activity"/>
    <property type="evidence" value="ECO:0007669"/>
    <property type="project" value="InterPro"/>
</dbReference>
<dbReference type="AlphaFoldDB" id="A0A318J5V2"/>
<sequence length="542" mass="56988">MFISNMSIRSKFFAGFGLILVLMLIIGINAGLGVSALADQASQIENDIYPKAQLADNLVKRAILAEDLCYQAALETNPGQLDKLVDTIRLNAKANSDDMEKLSLLVKSAEGKRLFDNIQNARAAIRSKYDTLFALLKQKDSSKSLDFVRTEFSPSLKGFQDAVNQLSQHQDQKMNAAVGNIRAQAHDTGTIVLIVASVAMLLGIGLAIIMSGNFARRIGMAQQLAEHVAAGNLQPDDTTAGPQDELGKLMHSLLQMRQELAGIIRQVVQGAQEVAQTAQQVSTASSQVSSSVHTQSASTSSAAAAVEQLTVSIEHVSSNARSAAGKASDAGAASDTGGTHVAAATEDIQTAAGDIREAASDIINLSEQVKGIGNIATVIKDVADQTNLLALNAAIEAARAGEQGRGFAVVADEVRKLAERTSRSVQEIASITSSIDHETAMAAERMQQASQDVAKVADTASLARQSMHAICDRSAEVTVAMNEISDALGEQRTAASSLSRSVEAIAQMSEENAAAIGSVASAASRMATTSQTLQQSVAKFRL</sequence>
<evidence type="ECO:0000256" key="5">
    <source>
        <dbReference type="SAM" id="Phobius"/>
    </source>
</evidence>
<comment type="subcellular location">
    <subcellularLocation>
        <location evidence="1">Membrane</location>
    </subcellularLocation>
</comment>
<dbReference type="GO" id="GO:0007165">
    <property type="term" value="P:signal transduction"/>
    <property type="evidence" value="ECO:0007669"/>
    <property type="project" value="UniProtKB-KW"/>
</dbReference>
<organism evidence="8 9">
    <name type="scientific">Aquitalea magnusonii</name>
    <dbReference type="NCBI Taxonomy" id="332411"/>
    <lineage>
        <taxon>Bacteria</taxon>
        <taxon>Pseudomonadati</taxon>
        <taxon>Pseudomonadota</taxon>
        <taxon>Betaproteobacteria</taxon>
        <taxon>Neisseriales</taxon>
        <taxon>Chromobacteriaceae</taxon>
        <taxon>Aquitalea</taxon>
    </lineage>
</organism>
<dbReference type="GO" id="GO:0006935">
    <property type="term" value="P:chemotaxis"/>
    <property type="evidence" value="ECO:0007669"/>
    <property type="project" value="InterPro"/>
</dbReference>
<dbReference type="InterPro" id="IPR047347">
    <property type="entry name" value="YvaQ-like_sensor"/>
</dbReference>
<dbReference type="Gene3D" id="1.10.287.950">
    <property type="entry name" value="Methyl-accepting chemotaxis protein"/>
    <property type="match status" value="1"/>
</dbReference>
<gene>
    <name evidence="8" type="ORF">DFR38_11727</name>
</gene>
<keyword evidence="2 4" id="KW-0807">Transducer</keyword>
<dbReference type="InterPro" id="IPR004089">
    <property type="entry name" value="MCPsignal_dom"/>
</dbReference>
<proteinExistence type="inferred from homology"/>
<feature type="transmembrane region" description="Helical" evidence="5">
    <location>
        <begin position="191"/>
        <end position="210"/>
    </location>
</feature>
<keyword evidence="5" id="KW-0472">Membrane</keyword>
<evidence type="ECO:0000256" key="1">
    <source>
        <dbReference type="ARBA" id="ARBA00004370"/>
    </source>
</evidence>
<evidence type="ECO:0000256" key="4">
    <source>
        <dbReference type="PROSITE-ProRule" id="PRU00284"/>
    </source>
</evidence>
<evidence type="ECO:0000256" key="2">
    <source>
        <dbReference type="ARBA" id="ARBA00023224"/>
    </source>
</evidence>
<evidence type="ECO:0000313" key="9">
    <source>
        <dbReference type="Proteomes" id="UP000248395"/>
    </source>
</evidence>
<evidence type="ECO:0000256" key="3">
    <source>
        <dbReference type="ARBA" id="ARBA00029447"/>
    </source>
</evidence>
<dbReference type="SMART" id="SM00304">
    <property type="entry name" value="HAMP"/>
    <property type="match status" value="1"/>
</dbReference>
<dbReference type="SUPFAM" id="SSF58104">
    <property type="entry name" value="Methyl-accepting chemotaxis protein (MCP) signaling domain"/>
    <property type="match status" value="1"/>
</dbReference>
<dbReference type="FunFam" id="1.10.287.950:FF:000001">
    <property type="entry name" value="Methyl-accepting chemotaxis sensory transducer"/>
    <property type="match status" value="1"/>
</dbReference>
<dbReference type="PROSITE" id="PS50111">
    <property type="entry name" value="CHEMOTAXIS_TRANSDUC_2"/>
    <property type="match status" value="1"/>
</dbReference>
<dbReference type="GO" id="GO:0016020">
    <property type="term" value="C:membrane"/>
    <property type="evidence" value="ECO:0007669"/>
    <property type="project" value="UniProtKB-SubCell"/>
</dbReference>
<accession>A0A318J5V2</accession>
<keyword evidence="5" id="KW-1133">Transmembrane helix</keyword>
<dbReference type="PANTHER" id="PTHR32089">
    <property type="entry name" value="METHYL-ACCEPTING CHEMOTAXIS PROTEIN MCPB"/>
    <property type="match status" value="1"/>
</dbReference>
<evidence type="ECO:0000313" key="8">
    <source>
        <dbReference type="EMBL" id="PXX42820.1"/>
    </source>
</evidence>
<comment type="similarity">
    <text evidence="3">Belongs to the methyl-accepting chemotaxis (MCP) protein family.</text>
</comment>
<dbReference type="InterPro" id="IPR004090">
    <property type="entry name" value="Chemotax_Me-accpt_rcpt"/>
</dbReference>
<dbReference type="CDD" id="cd11386">
    <property type="entry name" value="MCP_signal"/>
    <property type="match status" value="1"/>
</dbReference>
<dbReference type="CDD" id="cd19411">
    <property type="entry name" value="MCP2201-like_sensor"/>
    <property type="match status" value="1"/>
</dbReference>
<evidence type="ECO:0000259" key="6">
    <source>
        <dbReference type="PROSITE" id="PS50111"/>
    </source>
</evidence>
<dbReference type="EMBL" id="QJKC01000017">
    <property type="protein sequence ID" value="PXX42820.1"/>
    <property type="molecule type" value="Genomic_DNA"/>
</dbReference>
<name>A0A318J5V2_9NEIS</name>
<feature type="domain" description="Methyl-accepting transducer" evidence="6">
    <location>
        <begin position="270"/>
        <end position="506"/>
    </location>
</feature>
<dbReference type="PROSITE" id="PS50885">
    <property type="entry name" value="HAMP"/>
    <property type="match status" value="1"/>
</dbReference>
<dbReference type="InterPro" id="IPR003660">
    <property type="entry name" value="HAMP_dom"/>
</dbReference>
<dbReference type="OrthoDB" id="8595956at2"/>
<dbReference type="PRINTS" id="PR00260">
    <property type="entry name" value="CHEMTRNSDUCR"/>
</dbReference>
<evidence type="ECO:0000259" key="7">
    <source>
        <dbReference type="PROSITE" id="PS50885"/>
    </source>
</evidence>